<protein>
    <submittedName>
        <fullName evidence="2">Uncharacterized protein</fullName>
    </submittedName>
</protein>
<evidence type="ECO:0000313" key="2">
    <source>
        <dbReference type="EMBL" id="KAJ7315171.1"/>
    </source>
</evidence>
<feature type="region of interest" description="Disordered" evidence="1">
    <location>
        <begin position="28"/>
        <end position="127"/>
    </location>
</feature>
<gene>
    <name evidence="2" type="ORF">DFH08DRAFT_422747</name>
</gene>
<evidence type="ECO:0000256" key="1">
    <source>
        <dbReference type="SAM" id="MobiDB-lite"/>
    </source>
</evidence>
<reference evidence="2" key="1">
    <citation type="submission" date="2023-03" db="EMBL/GenBank/DDBJ databases">
        <title>Massive genome expansion in bonnet fungi (Mycena s.s.) driven by repeated elements and novel gene families across ecological guilds.</title>
        <authorList>
            <consortium name="Lawrence Berkeley National Laboratory"/>
            <person name="Harder C.B."/>
            <person name="Miyauchi S."/>
            <person name="Viragh M."/>
            <person name="Kuo A."/>
            <person name="Thoen E."/>
            <person name="Andreopoulos B."/>
            <person name="Lu D."/>
            <person name="Skrede I."/>
            <person name="Drula E."/>
            <person name="Henrissat B."/>
            <person name="Morin E."/>
            <person name="Kohler A."/>
            <person name="Barry K."/>
            <person name="LaButti K."/>
            <person name="Morin E."/>
            <person name="Salamov A."/>
            <person name="Lipzen A."/>
            <person name="Mereny Z."/>
            <person name="Hegedus B."/>
            <person name="Baldrian P."/>
            <person name="Stursova M."/>
            <person name="Weitz H."/>
            <person name="Taylor A."/>
            <person name="Grigoriev I.V."/>
            <person name="Nagy L.G."/>
            <person name="Martin F."/>
            <person name="Kauserud H."/>
        </authorList>
    </citation>
    <scope>NUCLEOTIDE SEQUENCE</scope>
    <source>
        <strain evidence="2">CBHHK002</strain>
    </source>
</reference>
<comment type="caution">
    <text evidence="2">The sequence shown here is derived from an EMBL/GenBank/DDBJ whole genome shotgun (WGS) entry which is preliminary data.</text>
</comment>
<dbReference type="EMBL" id="JARIHO010000063">
    <property type="protein sequence ID" value="KAJ7315171.1"/>
    <property type="molecule type" value="Genomic_DNA"/>
</dbReference>
<accession>A0AAD6ZBQ9</accession>
<keyword evidence="3" id="KW-1185">Reference proteome</keyword>
<dbReference type="Proteomes" id="UP001218218">
    <property type="component" value="Unassembled WGS sequence"/>
</dbReference>
<feature type="compositionally biased region" description="Gly residues" evidence="1">
    <location>
        <begin position="103"/>
        <end position="116"/>
    </location>
</feature>
<sequence>MWLQLYCALNCVPHSMLKYSSRALDTDPQNEYVQFPDTGGTNDRTGRGLGDEDEPVPEDERTPNETGNGGRRDNNPGDAETETNGHRLNTAERREPNRVGGAQNSGGGDGGGGGGEPTTVDGKWESPLHRTRVKLRLKLNPDQTYAVAIGYTFKFTINPDTEIPLDLEDLTRPLSQPEVIAVVDFEIETRPRETQVDRSYASIGFVAHRKESIVQRKFLPRGFDVPDKIYKRSQQRQIQRAMQGTLGFSQGSALATTTFSYGRNNGTTLEATDSKVMPKCRVDYETGDEWDEGSKSYSSYNIAYQLHDMKLDAERSEVHPIEVRAGMGINLHPSGSEKPLPQISFVNRNQVLIWVSDPTSKARIRGILILMSSYLDNIRMEEKLSIYEQEKIDLAPGALNVLKTKNEKHKPGTISVSVAQVQQQGIPAPNKLLAVVPTFITKFGKGPSTNPDTFLSPHEYLARGWDAHNNMWRSVLWPALDKYFRAADLERTAPVRKIQWKKDPPAIGTVTGP</sequence>
<proteinExistence type="predicted"/>
<name>A0AAD6ZBQ9_9AGAR</name>
<feature type="compositionally biased region" description="Basic and acidic residues" evidence="1">
    <location>
        <begin position="83"/>
        <end position="97"/>
    </location>
</feature>
<evidence type="ECO:0000313" key="3">
    <source>
        <dbReference type="Proteomes" id="UP001218218"/>
    </source>
</evidence>
<organism evidence="2 3">
    <name type="scientific">Mycena albidolilacea</name>
    <dbReference type="NCBI Taxonomy" id="1033008"/>
    <lineage>
        <taxon>Eukaryota</taxon>
        <taxon>Fungi</taxon>
        <taxon>Dikarya</taxon>
        <taxon>Basidiomycota</taxon>
        <taxon>Agaricomycotina</taxon>
        <taxon>Agaricomycetes</taxon>
        <taxon>Agaricomycetidae</taxon>
        <taxon>Agaricales</taxon>
        <taxon>Marasmiineae</taxon>
        <taxon>Mycenaceae</taxon>
        <taxon>Mycena</taxon>
    </lineage>
</organism>
<dbReference type="AlphaFoldDB" id="A0AAD6ZBQ9"/>